<comment type="caution">
    <text evidence="3">The sequence shown here is derived from an EMBL/GenBank/DDBJ whole genome shotgun (WGS) entry which is preliminary data.</text>
</comment>
<gene>
    <name evidence="3" type="ORF">A4R35_01380</name>
</gene>
<comment type="similarity">
    <text evidence="1">Belongs to the short-chain dehydrogenases/reductases (SDR) family.</text>
</comment>
<proteinExistence type="inferred from homology"/>
<protein>
    <submittedName>
        <fullName evidence="3">3-(Cis-5,6-dihydroxycyclohexa-1, 3-dien-1-yl)propanoate dehydrogenase</fullName>
    </submittedName>
</protein>
<dbReference type="GO" id="GO:0016491">
    <property type="term" value="F:oxidoreductase activity"/>
    <property type="evidence" value="ECO:0007669"/>
    <property type="project" value="UniProtKB-KW"/>
</dbReference>
<reference evidence="3 4" key="1">
    <citation type="submission" date="2016-08" db="EMBL/GenBank/DDBJ databases">
        <title>Analysis of Carbohydrate Active Enzymes in Thermogemmatispora T81 Reveals Carbohydrate Degradation Ability.</title>
        <authorList>
            <person name="Tomazini A."/>
            <person name="Lal S."/>
            <person name="Stott M."/>
            <person name="Henrissat B."/>
            <person name="Polikarpov I."/>
            <person name="Sparling R."/>
            <person name="Levin D.B."/>
        </authorList>
    </citation>
    <scope>NUCLEOTIDE SEQUENCE [LARGE SCALE GENOMIC DNA]</scope>
    <source>
        <strain evidence="3 4">T81</strain>
    </source>
</reference>
<dbReference type="Pfam" id="PF00106">
    <property type="entry name" value="adh_short"/>
    <property type="match status" value="1"/>
</dbReference>
<evidence type="ECO:0000313" key="4">
    <source>
        <dbReference type="Proteomes" id="UP000248706"/>
    </source>
</evidence>
<accession>A0A328VIQ6</accession>
<name>A0A328VIQ6_9CHLR</name>
<keyword evidence="2" id="KW-0560">Oxidoreductase</keyword>
<dbReference type="RefSeq" id="WP_112425849.1">
    <property type="nucleotide sequence ID" value="NZ_MCIF01000002.1"/>
</dbReference>
<dbReference type="SUPFAM" id="SSF51735">
    <property type="entry name" value="NAD(P)-binding Rossmann-fold domains"/>
    <property type="match status" value="1"/>
</dbReference>
<evidence type="ECO:0000256" key="1">
    <source>
        <dbReference type="ARBA" id="ARBA00006484"/>
    </source>
</evidence>
<dbReference type="Proteomes" id="UP000248706">
    <property type="component" value="Unassembled WGS sequence"/>
</dbReference>
<dbReference type="AlphaFoldDB" id="A0A328VIQ6"/>
<dbReference type="EMBL" id="MCIF01000002">
    <property type="protein sequence ID" value="RAQ94165.1"/>
    <property type="molecule type" value="Genomic_DNA"/>
</dbReference>
<dbReference type="Gene3D" id="3.40.50.720">
    <property type="entry name" value="NAD(P)-binding Rossmann-like Domain"/>
    <property type="match status" value="1"/>
</dbReference>
<organism evidence="3 4">
    <name type="scientific">Thermogemmatispora tikiterensis</name>
    <dbReference type="NCBI Taxonomy" id="1825093"/>
    <lineage>
        <taxon>Bacteria</taxon>
        <taxon>Bacillati</taxon>
        <taxon>Chloroflexota</taxon>
        <taxon>Ktedonobacteria</taxon>
        <taxon>Thermogemmatisporales</taxon>
        <taxon>Thermogemmatisporaceae</taxon>
        <taxon>Thermogemmatispora</taxon>
    </lineage>
</organism>
<dbReference type="PANTHER" id="PTHR43180">
    <property type="entry name" value="3-OXOACYL-(ACYL-CARRIER-PROTEIN) REDUCTASE (AFU_ORTHOLOGUE AFUA_6G11210)"/>
    <property type="match status" value="1"/>
</dbReference>
<evidence type="ECO:0000256" key="2">
    <source>
        <dbReference type="ARBA" id="ARBA00023002"/>
    </source>
</evidence>
<dbReference type="NCBIfam" id="NF004849">
    <property type="entry name" value="PRK06200.1"/>
    <property type="match status" value="1"/>
</dbReference>
<dbReference type="OrthoDB" id="9775296at2"/>
<dbReference type="PANTHER" id="PTHR43180:SF33">
    <property type="entry name" value="15-HYDROXYPROSTAGLANDIN DEHYDROGENASE [NAD(+)]-LIKE"/>
    <property type="match status" value="1"/>
</dbReference>
<dbReference type="PRINTS" id="PR00081">
    <property type="entry name" value="GDHRDH"/>
</dbReference>
<keyword evidence="4" id="KW-1185">Reference proteome</keyword>
<dbReference type="InterPro" id="IPR036291">
    <property type="entry name" value="NAD(P)-bd_dom_sf"/>
</dbReference>
<dbReference type="InterPro" id="IPR002347">
    <property type="entry name" value="SDR_fam"/>
</dbReference>
<sequence length="270" mass="28517">MGLLEGRTTLVTGGGSGIGRAVVDAFVHEGARAVVLDVVAERISDLEQAHGDQVAGVVGDATTWSANQSAVALALERYGRLDCLVCCVGIWDYFASIQTLEPDQLDAAFQEIMDVNVKSYMLATKAAWDALVESNGSVIYTLSNSSFYPNGGGPLYIASKWATRGLVIEMAFELAPRVRVNGVAPGGTLTNLRGLRSLGQEGLRLRETPGIEDLMRQGNPLQLVLNPEDHAGAYLYLASPELSRGVTGTVINSDGGLGVRGIARLAGLLT</sequence>
<evidence type="ECO:0000313" key="3">
    <source>
        <dbReference type="EMBL" id="RAQ94165.1"/>
    </source>
</evidence>